<organism evidence="1">
    <name type="scientific">Arundo donax</name>
    <name type="common">Giant reed</name>
    <name type="synonym">Donax arundinaceus</name>
    <dbReference type="NCBI Taxonomy" id="35708"/>
    <lineage>
        <taxon>Eukaryota</taxon>
        <taxon>Viridiplantae</taxon>
        <taxon>Streptophyta</taxon>
        <taxon>Embryophyta</taxon>
        <taxon>Tracheophyta</taxon>
        <taxon>Spermatophyta</taxon>
        <taxon>Magnoliopsida</taxon>
        <taxon>Liliopsida</taxon>
        <taxon>Poales</taxon>
        <taxon>Poaceae</taxon>
        <taxon>PACMAD clade</taxon>
        <taxon>Arundinoideae</taxon>
        <taxon>Arundineae</taxon>
        <taxon>Arundo</taxon>
    </lineage>
</organism>
<dbReference type="AlphaFoldDB" id="A0A0A9DG37"/>
<protein>
    <submittedName>
        <fullName evidence="1">Uncharacterized protein</fullName>
    </submittedName>
</protein>
<dbReference type="EMBL" id="GBRH01212282">
    <property type="protein sequence ID" value="JAD85613.1"/>
    <property type="molecule type" value="Transcribed_RNA"/>
</dbReference>
<reference evidence="1" key="2">
    <citation type="journal article" date="2015" name="Data Brief">
        <title>Shoot transcriptome of the giant reed, Arundo donax.</title>
        <authorList>
            <person name="Barrero R.A."/>
            <person name="Guerrero F.D."/>
            <person name="Moolhuijzen P."/>
            <person name="Goolsby J.A."/>
            <person name="Tidwell J."/>
            <person name="Bellgard S.E."/>
            <person name="Bellgard M.I."/>
        </authorList>
    </citation>
    <scope>NUCLEOTIDE SEQUENCE</scope>
    <source>
        <tissue evidence="1">Shoot tissue taken approximately 20 cm above the soil surface</tissue>
    </source>
</reference>
<evidence type="ECO:0000313" key="1">
    <source>
        <dbReference type="EMBL" id="JAD85613.1"/>
    </source>
</evidence>
<proteinExistence type="predicted"/>
<sequence>MVVSYGFRRSGFSFVEYNFEKNFTGIFFFYILRYLGLIEG</sequence>
<reference evidence="1" key="1">
    <citation type="submission" date="2014-09" db="EMBL/GenBank/DDBJ databases">
        <authorList>
            <person name="Magalhaes I.L.F."/>
            <person name="Oliveira U."/>
            <person name="Santos F.R."/>
            <person name="Vidigal T.H.D.A."/>
            <person name="Brescovit A.D."/>
            <person name="Santos A.J."/>
        </authorList>
    </citation>
    <scope>NUCLEOTIDE SEQUENCE</scope>
    <source>
        <tissue evidence="1">Shoot tissue taken approximately 20 cm above the soil surface</tissue>
    </source>
</reference>
<accession>A0A0A9DG37</accession>
<name>A0A0A9DG37_ARUDO</name>